<dbReference type="PROSITE" id="PS00211">
    <property type="entry name" value="ABC_TRANSPORTER_1"/>
    <property type="match status" value="1"/>
</dbReference>
<dbReference type="EMBL" id="BAAAEI010000017">
    <property type="protein sequence ID" value="GAA0363298.1"/>
    <property type="molecule type" value="Genomic_DNA"/>
</dbReference>
<evidence type="ECO:0000259" key="3">
    <source>
        <dbReference type="PROSITE" id="PS50893"/>
    </source>
</evidence>
<dbReference type="SUPFAM" id="SSF52540">
    <property type="entry name" value="P-loop containing nucleoside triphosphate hydrolases"/>
    <property type="match status" value="1"/>
</dbReference>
<keyword evidence="5" id="KW-1185">Reference proteome</keyword>
<dbReference type="RefSeq" id="WP_343845946.1">
    <property type="nucleotide sequence ID" value="NZ_BAAAEI010000017.1"/>
</dbReference>
<dbReference type="PROSITE" id="PS50893">
    <property type="entry name" value="ABC_TRANSPORTER_2"/>
    <property type="match status" value="1"/>
</dbReference>
<keyword evidence="1" id="KW-0547">Nucleotide-binding</keyword>
<proteinExistence type="predicted"/>
<evidence type="ECO:0000256" key="2">
    <source>
        <dbReference type="ARBA" id="ARBA00022840"/>
    </source>
</evidence>
<evidence type="ECO:0000256" key="1">
    <source>
        <dbReference type="ARBA" id="ARBA00022741"/>
    </source>
</evidence>
<sequence length="220" mass="23804">MTVGLVLRDLTHQIAVAKNQPLSLLDKLDLQVPEGQQVAIVGASGSGKTTLLSLLAGLEPVQHGQLELSLNGQPLPLSQLSRHSGFVFQQFHLLPELDAINNVALPLKLRGDRHALARAADWLDKVGLNKRHGFAVSKLSGGEQQRVAIARAFVSEPGIVFADEPTGNLDEQTATDVSRLMLTCCRAANTSLMLITHNQALARQLDAVYYLLHGRLSLCQ</sequence>
<gene>
    <name evidence="4" type="ORF">GCM10009092_29580</name>
</gene>
<evidence type="ECO:0000313" key="4">
    <source>
        <dbReference type="EMBL" id="GAA0363298.1"/>
    </source>
</evidence>
<name>A0ABN0XGR7_9ALTE</name>
<dbReference type="InterPro" id="IPR003439">
    <property type="entry name" value="ABC_transporter-like_ATP-bd"/>
</dbReference>
<feature type="domain" description="ABC transporter" evidence="3">
    <location>
        <begin position="5"/>
        <end position="218"/>
    </location>
</feature>
<dbReference type="SMART" id="SM00382">
    <property type="entry name" value="AAA"/>
    <property type="match status" value="1"/>
</dbReference>
<reference evidence="4 5" key="1">
    <citation type="journal article" date="2019" name="Int. J. Syst. Evol. Microbiol.">
        <title>The Global Catalogue of Microorganisms (GCM) 10K type strain sequencing project: providing services to taxonomists for standard genome sequencing and annotation.</title>
        <authorList>
            <consortium name="The Broad Institute Genomics Platform"/>
            <consortium name="The Broad Institute Genome Sequencing Center for Infectious Disease"/>
            <person name="Wu L."/>
            <person name="Ma J."/>
        </authorList>
    </citation>
    <scope>NUCLEOTIDE SEQUENCE [LARGE SCALE GENOMIC DNA]</scope>
    <source>
        <strain evidence="4 5">JCM 13378</strain>
    </source>
</reference>
<dbReference type="PANTHER" id="PTHR24220">
    <property type="entry name" value="IMPORT ATP-BINDING PROTEIN"/>
    <property type="match status" value="1"/>
</dbReference>
<dbReference type="GO" id="GO:0005524">
    <property type="term" value="F:ATP binding"/>
    <property type="evidence" value="ECO:0007669"/>
    <property type="project" value="UniProtKB-KW"/>
</dbReference>
<dbReference type="Gene3D" id="3.40.50.300">
    <property type="entry name" value="P-loop containing nucleotide triphosphate hydrolases"/>
    <property type="match status" value="1"/>
</dbReference>
<dbReference type="InterPro" id="IPR017871">
    <property type="entry name" value="ABC_transporter-like_CS"/>
</dbReference>
<evidence type="ECO:0000313" key="5">
    <source>
        <dbReference type="Proteomes" id="UP001501757"/>
    </source>
</evidence>
<protein>
    <submittedName>
        <fullName evidence="4">ABC transporter ATP-binding protein</fullName>
    </submittedName>
</protein>
<dbReference type="InterPro" id="IPR015854">
    <property type="entry name" value="ABC_transpr_LolD-like"/>
</dbReference>
<dbReference type="Pfam" id="PF00005">
    <property type="entry name" value="ABC_tran"/>
    <property type="match status" value="1"/>
</dbReference>
<keyword evidence="2 4" id="KW-0067">ATP-binding</keyword>
<dbReference type="Proteomes" id="UP001501757">
    <property type="component" value="Unassembled WGS sequence"/>
</dbReference>
<comment type="caution">
    <text evidence="4">The sequence shown here is derived from an EMBL/GenBank/DDBJ whole genome shotgun (WGS) entry which is preliminary data.</text>
</comment>
<organism evidence="4 5">
    <name type="scientific">Bowmanella denitrificans</name>
    <dbReference type="NCBI Taxonomy" id="366582"/>
    <lineage>
        <taxon>Bacteria</taxon>
        <taxon>Pseudomonadati</taxon>
        <taxon>Pseudomonadota</taxon>
        <taxon>Gammaproteobacteria</taxon>
        <taxon>Alteromonadales</taxon>
        <taxon>Alteromonadaceae</taxon>
        <taxon>Bowmanella</taxon>
    </lineage>
</organism>
<accession>A0ABN0XGR7</accession>
<dbReference type="InterPro" id="IPR027417">
    <property type="entry name" value="P-loop_NTPase"/>
</dbReference>
<dbReference type="InterPro" id="IPR003593">
    <property type="entry name" value="AAA+_ATPase"/>
</dbReference>